<gene>
    <name evidence="1" type="ORF">DSCW_41000</name>
</gene>
<proteinExistence type="predicted"/>
<dbReference type="Proteomes" id="UP000427769">
    <property type="component" value="Chromosome"/>
</dbReference>
<dbReference type="EMBL" id="AP021875">
    <property type="protein sequence ID" value="BBO76683.1"/>
    <property type="molecule type" value="Genomic_DNA"/>
</dbReference>
<organism evidence="1 2">
    <name type="scientific">Desulfosarcina widdelii</name>
    <dbReference type="NCBI Taxonomy" id="947919"/>
    <lineage>
        <taxon>Bacteria</taxon>
        <taxon>Pseudomonadati</taxon>
        <taxon>Thermodesulfobacteriota</taxon>
        <taxon>Desulfobacteria</taxon>
        <taxon>Desulfobacterales</taxon>
        <taxon>Desulfosarcinaceae</taxon>
        <taxon>Desulfosarcina</taxon>
    </lineage>
</organism>
<protein>
    <submittedName>
        <fullName evidence="1">Uncharacterized protein</fullName>
    </submittedName>
</protein>
<keyword evidence="2" id="KW-1185">Reference proteome</keyword>
<dbReference type="RefSeq" id="WP_155305494.1">
    <property type="nucleotide sequence ID" value="NZ_AP021875.1"/>
</dbReference>
<sequence length="49" mass="5733">MENREIVPNEKECIRQCIIKFWSGSNPPVKNRDERYERCLTNCDVCGSA</sequence>
<dbReference type="KEGG" id="dwd:DSCW_41000"/>
<accession>A0A5K7ZA33</accession>
<name>A0A5K7ZA33_9BACT</name>
<reference evidence="1 2" key="1">
    <citation type="submission" date="2019-11" db="EMBL/GenBank/DDBJ databases">
        <title>Comparative genomics of hydrocarbon-degrading Desulfosarcina strains.</title>
        <authorList>
            <person name="Watanabe M."/>
            <person name="Kojima H."/>
            <person name="Fukui M."/>
        </authorList>
    </citation>
    <scope>NUCLEOTIDE SEQUENCE [LARGE SCALE GENOMIC DNA]</scope>
    <source>
        <strain evidence="1 2">PP31</strain>
    </source>
</reference>
<evidence type="ECO:0000313" key="1">
    <source>
        <dbReference type="EMBL" id="BBO76683.1"/>
    </source>
</evidence>
<dbReference type="OrthoDB" id="5422235at2"/>
<evidence type="ECO:0000313" key="2">
    <source>
        <dbReference type="Proteomes" id="UP000427769"/>
    </source>
</evidence>
<dbReference type="AlphaFoldDB" id="A0A5K7ZA33"/>